<comment type="caution">
    <text evidence="1">The sequence shown here is derived from an EMBL/GenBank/DDBJ whole genome shotgun (WGS) entry which is preliminary data.</text>
</comment>
<dbReference type="AlphaFoldDB" id="A0A1C7NZM3"/>
<dbReference type="PATRIC" id="fig|1612624.7.peg.5330"/>
<dbReference type="EMBL" id="LGLV01000010">
    <property type="protein sequence ID" value="OBZ94471.1"/>
    <property type="molecule type" value="Genomic_DNA"/>
</dbReference>
<gene>
    <name evidence="1" type="ORF">ADU59_16985</name>
</gene>
<dbReference type="InterPro" id="IPR021295">
    <property type="entry name" value="DUF2867"/>
</dbReference>
<sequence>MAPRNHPVPVTLPHPALPSADWADCYERTVAGSALTATAAAQRTLGDFPAWVRALIWLRNAAVRPFGLKAPGDHPDGNAQMIGLFPVISRSDQQIVLGFDDAHLDFHVVVDVRSAGEAGQIAGVTTLVHRKILMGKLYIAVITPFHRLIVRTMLSRLSHPLAQAD</sequence>
<dbReference type="RefSeq" id="WP_068955325.1">
    <property type="nucleotide sequence ID" value="NZ_LGLV01000010.1"/>
</dbReference>
<protein>
    <recommendedName>
        <fullName evidence="3">DUF2867 domain-containing protein</fullName>
    </recommendedName>
</protein>
<evidence type="ECO:0008006" key="3">
    <source>
        <dbReference type="Google" id="ProtNLM"/>
    </source>
</evidence>
<name>A0A1C7NZM3_9HYPH</name>
<evidence type="ECO:0000313" key="2">
    <source>
        <dbReference type="Proteomes" id="UP000093111"/>
    </source>
</evidence>
<dbReference type="Pfam" id="PF11066">
    <property type="entry name" value="DUF2867"/>
    <property type="match status" value="1"/>
</dbReference>
<evidence type="ECO:0000313" key="1">
    <source>
        <dbReference type="EMBL" id="OBZ94471.1"/>
    </source>
</evidence>
<dbReference type="OrthoDB" id="7058586at2"/>
<keyword evidence="2" id="KW-1185">Reference proteome</keyword>
<organism evidence="1 2">
    <name type="scientific">Pararhizobium polonicum</name>
    <dbReference type="NCBI Taxonomy" id="1612624"/>
    <lineage>
        <taxon>Bacteria</taxon>
        <taxon>Pseudomonadati</taxon>
        <taxon>Pseudomonadota</taxon>
        <taxon>Alphaproteobacteria</taxon>
        <taxon>Hyphomicrobiales</taxon>
        <taxon>Rhizobiaceae</taxon>
        <taxon>Rhizobium/Agrobacterium group</taxon>
        <taxon>Pararhizobium</taxon>
    </lineage>
</organism>
<dbReference type="STRING" id="1612624.ADU59_16985"/>
<accession>A0A1C7NZM3</accession>
<reference evidence="1 2" key="1">
    <citation type="journal article" date="2016" name="Syst. Appl. Microbiol.">
        <title>Pararhizobium polonicum sp. nov. isolated from tumors on stone fruit rootstocks.</title>
        <authorList>
            <person name="Pulawska J."/>
            <person name="Kuzmanovic N."/>
            <person name="Willems A."/>
            <person name="Pothier J.F."/>
        </authorList>
    </citation>
    <scope>NUCLEOTIDE SEQUENCE [LARGE SCALE GENOMIC DNA]</scope>
    <source>
        <strain evidence="1 2">F5.1</strain>
    </source>
</reference>
<proteinExistence type="predicted"/>
<dbReference type="Proteomes" id="UP000093111">
    <property type="component" value="Unassembled WGS sequence"/>
</dbReference>